<organism evidence="3 4">
    <name type="scientific">Solimonas aquatica</name>
    <dbReference type="NCBI Taxonomy" id="489703"/>
    <lineage>
        <taxon>Bacteria</taxon>
        <taxon>Pseudomonadati</taxon>
        <taxon>Pseudomonadota</taxon>
        <taxon>Gammaproteobacteria</taxon>
        <taxon>Nevskiales</taxon>
        <taxon>Nevskiaceae</taxon>
        <taxon>Solimonas</taxon>
    </lineage>
</organism>
<dbReference type="EMBL" id="FOFS01000020">
    <property type="protein sequence ID" value="SER20896.1"/>
    <property type="molecule type" value="Genomic_DNA"/>
</dbReference>
<reference evidence="3 4" key="1">
    <citation type="submission" date="2016-10" db="EMBL/GenBank/DDBJ databases">
        <authorList>
            <person name="de Groot N.N."/>
        </authorList>
    </citation>
    <scope>NUCLEOTIDE SEQUENCE [LARGE SCALE GENOMIC DNA]</scope>
    <source>
        <strain evidence="3 4">DSM 25927</strain>
    </source>
</reference>
<sequence>MKRNPLAAIVVFAAVLLPWSLAQAAEDAPAGDEVADLRQQLAKQIEQCNTLASSTRRTIESSDHELAAQRQRYADLAERYNQLRSENSELGQRLKSTSGALDYNYQQSLVYKQGQEKVAGELGAVRQTSLQLQAKLEALQQELQAAHQKNLEQAMALASERQHAKDAQEQLAQLQQRVTALSEVNSRQAESLAKAALPSVGIGERLRLPAATLFTSETDGKPSSQMLPEGSTVTVVGTPRGTTGFYAVTTEQGSTGWISLR</sequence>
<evidence type="ECO:0000313" key="3">
    <source>
        <dbReference type="EMBL" id="SER20896.1"/>
    </source>
</evidence>
<keyword evidence="1" id="KW-0175">Coiled coil</keyword>
<keyword evidence="2" id="KW-0732">Signal</keyword>
<dbReference type="AlphaFoldDB" id="A0A1H9MB29"/>
<accession>A0A1H9MB29</accession>
<evidence type="ECO:0008006" key="5">
    <source>
        <dbReference type="Google" id="ProtNLM"/>
    </source>
</evidence>
<evidence type="ECO:0000256" key="2">
    <source>
        <dbReference type="SAM" id="SignalP"/>
    </source>
</evidence>
<feature type="coiled-coil region" evidence="1">
    <location>
        <begin position="59"/>
        <end position="93"/>
    </location>
</feature>
<feature type="chain" id="PRO_5011520237" description="SH3 domain-containing protein" evidence="2">
    <location>
        <begin position="25"/>
        <end position="261"/>
    </location>
</feature>
<proteinExistence type="predicted"/>
<feature type="coiled-coil region" evidence="1">
    <location>
        <begin position="122"/>
        <end position="184"/>
    </location>
</feature>
<evidence type="ECO:0000313" key="4">
    <source>
        <dbReference type="Proteomes" id="UP000199233"/>
    </source>
</evidence>
<feature type="signal peptide" evidence="2">
    <location>
        <begin position="1"/>
        <end position="24"/>
    </location>
</feature>
<dbReference type="RefSeq" id="WP_093289606.1">
    <property type="nucleotide sequence ID" value="NZ_FOFS01000020.1"/>
</dbReference>
<dbReference type="Proteomes" id="UP000199233">
    <property type="component" value="Unassembled WGS sequence"/>
</dbReference>
<evidence type="ECO:0000256" key="1">
    <source>
        <dbReference type="SAM" id="Coils"/>
    </source>
</evidence>
<gene>
    <name evidence="3" type="ORF">SAMN04488038_12045</name>
</gene>
<protein>
    <recommendedName>
        <fullName evidence="5">SH3 domain-containing protein</fullName>
    </recommendedName>
</protein>
<keyword evidence="4" id="KW-1185">Reference proteome</keyword>
<name>A0A1H9MB29_9GAMM</name>